<dbReference type="EMBL" id="CAJMWS010000294">
    <property type="protein sequence ID" value="CAE6392946.1"/>
    <property type="molecule type" value="Genomic_DNA"/>
</dbReference>
<name>A0A8H2WK94_9AGAM</name>
<evidence type="ECO:0000313" key="3">
    <source>
        <dbReference type="EMBL" id="CAE6392946.1"/>
    </source>
</evidence>
<proteinExistence type="predicted"/>
<evidence type="ECO:0000256" key="2">
    <source>
        <dbReference type="SAM" id="Phobius"/>
    </source>
</evidence>
<accession>A0A8H2WK94</accession>
<keyword evidence="2" id="KW-1133">Transmembrane helix</keyword>
<dbReference type="Proteomes" id="UP000663846">
    <property type="component" value="Unassembled WGS sequence"/>
</dbReference>
<feature type="transmembrane region" description="Helical" evidence="2">
    <location>
        <begin position="114"/>
        <end position="136"/>
    </location>
</feature>
<feature type="region of interest" description="Disordered" evidence="1">
    <location>
        <begin position="73"/>
        <end position="96"/>
    </location>
</feature>
<dbReference type="AlphaFoldDB" id="A0A8H2WK94"/>
<evidence type="ECO:0000256" key="1">
    <source>
        <dbReference type="SAM" id="MobiDB-lite"/>
    </source>
</evidence>
<comment type="caution">
    <text evidence="3">The sequence shown here is derived from an EMBL/GenBank/DDBJ whole genome shotgun (WGS) entry which is preliminary data.</text>
</comment>
<sequence>MTRGIEKHPFLYHAYAWLVRSSYIKHTRQAPVSCSLNIFRSVCAGENWIKINLVPIHLFIPPLTTTSAKMMSASGEHDKSHRSLGSLLWPGQLPKPVQPKQRLSQMKMCSGGRLGRICAVLGVVSLTLMGTLYISIAVQNSPSIMRTSVRPGLSLQKDFSNNSELLTSRTAAPRFQDNLSKLPEHKFITAWPSSGWTNDVISAINLIYMASLTDRIPIIPPFTPSHVGSIGEVGPLEFGDVFDVPRLANELGMHILEWHEVKHSLLDMHMTEGGVQSEVEKIGCWSTWASSPFSNGQPRHSEVPGLYNLDISYTPVPDSFTLSEGYKKGQYYLSLWSLVSLAYQATREWAYGVQSSRTLPLTSGTGERIAPEEKLLCFDLLYYIGLANEEEWWKDYAPYWPKVGVHLHWTSGLLELAKGYLRRHFNVKDGEAIPPFISVHVRRADFAGWCPSNMNREACFATPEDYAKRVREIQASLRAQSAPIDVRAVLVTSDERDPEWWKEISELGPNWRWVDHGAERTVEKYGKWYPVVLDAVFQSLGAGFVGTDRSTMSLLSQRRVEFWHSGIGALVRWGSPNVDAH</sequence>
<dbReference type="CDD" id="cd11296">
    <property type="entry name" value="O-FucT_like"/>
    <property type="match status" value="1"/>
</dbReference>
<keyword evidence="2" id="KW-0472">Membrane</keyword>
<reference evidence="3" key="1">
    <citation type="submission" date="2021-01" db="EMBL/GenBank/DDBJ databases">
        <authorList>
            <person name="Kaushik A."/>
        </authorList>
    </citation>
    <scope>NUCLEOTIDE SEQUENCE</scope>
    <source>
        <strain evidence="3">AG1-1C</strain>
    </source>
</reference>
<dbReference type="Gene3D" id="3.40.50.11350">
    <property type="match status" value="1"/>
</dbReference>
<keyword evidence="2" id="KW-0812">Transmembrane</keyword>
<evidence type="ECO:0000313" key="4">
    <source>
        <dbReference type="Proteomes" id="UP000663846"/>
    </source>
</evidence>
<gene>
    <name evidence="3" type="ORF">RDB_LOCUS46145</name>
</gene>
<organism evidence="3 4">
    <name type="scientific">Rhizoctonia solani</name>
    <dbReference type="NCBI Taxonomy" id="456999"/>
    <lineage>
        <taxon>Eukaryota</taxon>
        <taxon>Fungi</taxon>
        <taxon>Dikarya</taxon>
        <taxon>Basidiomycota</taxon>
        <taxon>Agaricomycotina</taxon>
        <taxon>Agaricomycetes</taxon>
        <taxon>Cantharellales</taxon>
        <taxon>Ceratobasidiaceae</taxon>
        <taxon>Rhizoctonia</taxon>
    </lineage>
</organism>
<protein>
    <submittedName>
        <fullName evidence="3">Uncharacterized protein</fullName>
    </submittedName>
</protein>